<sequence>MTKNYNISGQSSEVAVDSLIDEVRLVEGTFDVTVEPNEGRMTVSGENFTDADIVAAAEHAGFTILSPDTP</sequence>
<accession>A0A269PBD0</accession>
<dbReference type="Proteomes" id="UP000215771">
    <property type="component" value="Unassembled WGS sequence"/>
</dbReference>
<evidence type="ECO:0000313" key="1">
    <source>
        <dbReference type="EMBL" id="PAJ68994.1"/>
    </source>
</evidence>
<reference evidence="1 2" key="1">
    <citation type="submission" date="2017-08" db="EMBL/GenBank/DDBJ databases">
        <authorList>
            <person name="de Groot N.N."/>
        </authorList>
    </citation>
    <scope>NUCLEOTIDE SEQUENCE [LARGE SCALE GENOMIC DNA]</scope>
    <source>
        <strain evidence="1 2">NBT06-6</strain>
    </source>
</reference>
<evidence type="ECO:0000313" key="2">
    <source>
        <dbReference type="Proteomes" id="UP000215771"/>
    </source>
</evidence>
<name>A0A269PBD0_9CORY</name>
<dbReference type="RefSeq" id="WP_095278325.1">
    <property type="nucleotide sequence ID" value="NZ_CP047655.1"/>
</dbReference>
<evidence type="ECO:0008006" key="3">
    <source>
        <dbReference type="Google" id="ProtNLM"/>
    </source>
</evidence>
<comment type="caution">
    <text evidence="1">The sequence shown here is derived from an EMBL/GenBank/DDBJ whole genome shotgun (WGS) entry which is preliminary data.</text>
</comment>
<protein>
    <recommendedName>
        <fullName evidence="3">Transporter</fullName>
    </recommendedName>
</protein>
<dbReference type="EMBL" id="NQMQ01000019">
    <property type="protein sequence ID" value="PAJ68994.1"/>
    <property type="molecule type" value="Genomic_DNA"/>
</dbReference>
<gene>
    <name evidence="1" type="ORF">CIG21_09035</name>
</gene>
<proteinExistence type="predicted"/>
<dbReference type="AlphaFoldDB" id="A0A269PBD0"/>
<organism evidence="1 2">
    <name type="scientific">Corynebacterium hadale</name>
    <dbReference type="NCBI Taxonomy" id="2026255"/>
    <lineage>
        <taxon>Bacteria</taxon>
        <taxon>Bacillati</taxon>
        <taxon>Actinomycetota</taxon>
        <taxon>Actinomycetes</taxon>
        <taxon>Mycobacteriales</taxon>
        <taxon>Corynebacteriaceae</taxon>
        <taxon>Corynebacterium</taxon>
    </lineage>
</organism>